<dbReference type="GO" id="GO:0003937">
    <property type="term" value="F:IMP cyclohydrolase activity"/>
    <property type="evidence" value="ECO:0007669"/>
    <property type="project" value="UniProtKB-UniRule"/>
</dbReference>
<reference evidence="12" key="1">
    <citation type="submission" date="2020-02" db="EMBL/GenBank/DDBJ databases">
        <authorList>
            <person name="Meier V. D."/>
        </authorList>
    </citation>
    <scope>NUCLEOTIDE SEQUENCE</scope>
    <source>
        <strain evidence="12">AVDCRST_MAG22</strain>
    </source>
</reference>
<evidence type="ECO:0000313" key="12">
    <source>
        <dbReference type="EMBL" id="CAA9418181.1"/>
    </source>
</evidence>
<keyword evidence="6 10" id="KW-0378">Hydrolase</keyword>
<evidence type="ECO:0000256" key="10">
    <source>
        <dbReference type="HAMAP-Rule" id="MF_00139"/>
    </source>
</evidence>
<dbReference type="NCBIfam" id="NF002049">
    <property type="entry name" value="PRK00881.1"/>
    <property type="match status" value="1"/>
</dbReference>
<keyword evidence="7 10" id="KW-0511">Multifunctional enzyme</keyword>
<dbReference type="Gene3D" id="3.40.140.20">
    <property type="match status" value="2"/>
</dbReference>
<evidence type="ECO:0000256" key="7">
    <source>
        <dbReference type="ARBA" id="ARBA00023268"/>
    </source>
</evidence>
<evidence type="ECO:0000256" key="6">
    <source>
        <dbReference type="ARBA" id="ARBA00022801"/>
    </source>
</evidence>
<dbReference type="FunFam" id="3.40.50.1380:FF:000001">
    <property type="entry name" value="Bifunctional purine biosynthesis protein PurH"/>
    <property type="match status" value="1"/>
</dbReference>
<comment type="similarity">
    <text evidence="3 10">Belongs to the PurH family.</text>
</comment>
<name>A0A6J4PK15_9ACTN</name>
<dbReference type="CDD" id="cd01421">
    <property type="entry name" value="IMPCH"/>
    <property type="match status" value="1"/>
</dbReference>
<dbReference type="HAMAP" id="MF_00139">
    <property type="entry name" value="PurH"/>
    <property type="match status" value="1"/>
</dbReference>
<gene>
    <name evidence="10" type="primary">purH</name>
    <name evidence="12" type="ORF">AVDCRST_MAG22-2369</name>
</gene>
<keyword evidence="4 10" id="KW-0808">Transferase</keyword>
<dbReference type="Pfam" id="PF01808">
    <property type="entry name" value="AICARFT_IMPCHas"/>
    <property type="match status" value="1"/>
</dbReference>
<evidence type="ECO:0000256" key="1">
    <source>
        <dbReference type="ARBA" id="ARBA00004844"/>
    </source>
</evidence>
<dbReference type="SMART" id="SM00851">
    <property type="entry name" value="MGS"/>
    <property type="match status" value="1"/>
</dbReference>
<dbReference type="InterPro" id="IPR024051">
    <property type="entry name" value="AICAR_Tfase_dup_dom_sf"/>
</dbReference>
<dbReference type="SUPFAM" id="SSF52335">
    <property type="entry name" value="Methylglyoxal synthase-like"/>
    <property type="match status" value="1"/>
</dbReference>
<comment type="pathway">
    <text evidence="1 10">Purine metabolism; IMP biosynthesis via de novo pathway; IMP from 5-formamido-1-(5-phospho-D-ribosyl)imidazole-4-carboxamide: step 1/1.</text>
</comment>
<dbReference type="InterPro" id="IPR011607">
    <property type="entry name" value="MGS-like_dom"/>
</dbReference>
<protein>
    <recommendedName>
        <fullName evidence="10">Bifunctional purine biosynthesis protein PurH</fullName>
    </recommendedName>
    <domain>
        <recommendedName>
            <fullName evidence="10">Phosphoribosylaminoimidazolecarboxamide formyltransferase</fullName>
            <ecNumber evidence="10">2.1.2.3</ecNumber>
        </recommendedName>
        <alternativeName>
            <fullName evidence="10">AICAR transformylase</fullName>
        </alternativeName>
    </domain>
    <domain>
        <recommendedName>
            <fullName evidence="10">IMP cyclohydrolase</fullName>
            <ecNumber evidence="10">3.5.4.10</ecNumber>
        </recommendedName>
        <alternativeName>
            <fullName evidence="10">ATIC</fullName>
        </alternativeName>
        <alternativeName>
            <fullName evidence="10">IMP synthase</fullName>
        </alternativeName>
        <alternativeName>
            <fullName evidence="10">Inosinicase</fullName>
        </alternativeName>
    </domain>
</protein>
<dbReference type="EMBL" id="CADCUV010000101">
    <property type="protein sequence ID" value="CAA9418181.1"/>
    <property type="molecule type" value="Genomic_DNA"/>
</dbReference>
<dbReference type="SMART" id="SM00798">
    <property type="entry name" value="AICARFT_IMPCHas"/>
    <property type="match status" value="1"/>
</dbReference>
<dbReference type="EC" id="3.5.4.10" evidence="10"/>
<dbReference type="InterPro" id="IPR036914">
    <property type="entry name" value="MGS-like_dom_sf"/>
</dbReference>
<dbReference type="InterPro" id="IPR016193">
    <property type="entry name" value="Cytidine_deaminase-like"/>
</dbReference>
<dbReference type="EC" id="2.1.2.3" evidence="10"/>
<evidence type="ECO:0000256" key="5">
    <source>
        <dbReference type="ARBA" id="ARBA00022755"/>
    </source>
</evidence>
<dbReference type="NCBIfam" id="TIGR00355">
    <property type="entry name" value="purH"/>
    <property type="match status" value="1"/>
</dbReference>
<sequence>MKRRALVSVSDKRGVAAFARKLSGMGFEIISTGGTAKALEESRVPVIQVSEITGAPEMLDGRVKTLHPKIHGGILADLENPEHVTQLVDHDIGPIDLVCINLYPFEETVAGDPSEKEAIEQIDVGGPAMLRAAAKNFKSVAVVPSPEFYNEVLSELENEGQVSEPTRRRLALAAFRRTAGYDAAISDWLAGPERDLFPERITVRYGKVSSLRYGENPHQEAAYYAEEGGEHLLSGVEKLQGREISFNNLYDLDAARALLADLADLGAPAAAVIVKHANPCGAAVGGSLADAYRKALASDPLSAFGGIVALGGEVDEELAAEISKVFTEILVAPGYTPGAAEVLAARPNTRVLRAGSIAKPTLSAKTVTGGVLLQQTDGIEDASGYEVVTEKRPSPEQMDDLLFAWRVARTVKSNAIVLVKDGATVGVGAGQMSRVDSSEIAAKKAGERVRGAVAASDAFFPFADGVEALAEAGVGAVIQPGGSVRDEEVVEAANRRGVSMVFTGRRHFNH</sequence>
<evidence type="ECO:0000256" key="3">
    <source>
        <dbReference type="ARBA" id="ARBA00007667"/>
    </source>
</evidence>
<dbReference type="PROSITE" id="PS51855">
    <property type="entry name" value="MGS"/>
    <property type="match status" value="1"/>
</dbReference>
<accession>A0A6J4PK15</accession>
<evidence type="ECO:0000256" key="4">
    <source>
        <dbReference type="ARBA" id="ARBA00022679"/>
    </source>
</evidence>
<dbReference type="SUPFAM" id="SSF53927">
    <property type="entry name" value="Cytidine deaminase-like"/>
    <property type="match status" value="1"/>
</dbReference>
<comment type="domain">
    <text evidence="10">The IMP cyclohydrolase activity resides in the N-terminal region.</text>
</comment>
<evidence type="ECO:0000256" key="2">
    <source>
        <dbReference type="ARBA" id="ARBA00004954"/>
    </source>
</evidence>
<dbReference type="GO" id="GO:0005829">
    <property type="term" value="C:cytosol"/>
    <property type="evidence" value="ECO:0007669"/>
    <property type="project" value="TreeGrafter"/>
</dbReference>
<dbReference type="AlphaFoldDB" id="A0A6J4PK15"/>
<comment type="pathway">
    <text evidence="2 10">Purine metabolism; IMP biosynthesis via de novo pathway; 5-formamido-1-(5-phospho-D-ribosyl)imidazole-4-carboxamide from 5-amino-1-(5-phospho-D-ribosyl)imidazole-4-carboxamide (10-formyl THF route): step 1/1.</text>
</comment>
<dbReference type="Gene3D" id="3.40.50.1380">
    <property type="entry name" value="Methylglyoxal synthase-like domain"/>
    <property type="match status" value="1"/>
</dbReference>
<organism evidence="12">
    <name type="scientific">uncultured Rubrobacteraceae bacterium</name>
    <dbReference type="NCBI Taxonomy" id="349277"/>
    <lineage>
        <taxon>Bacteria</taxon>
        <taxon>Bacillati</taxon>
        <taxon>Actinomycetota</taxon>
        <taxon>Rubrobacteria</taxon>
        <taxon>Rubrobacterales</taxon>
        <taxon>Rubrobacteraceae</taxon>
        <taxon>environmental samples</taxon>
    </lineage>
</organism>
<dbReference type="PANTHER" id="PTHR11692:SF0">
    <property type="entry name" value="BIFUNCTIONAL PURINE BIOSYNTHESIS PROTEIN ATIC"/>
    <property type="match status" value="1"/>
</dbReference>
<dbReference type="FunFam" id="3.40.140.20:FF:000001">
    <property type="entry name" value="Bifunctional purine biosynthesis protein PurH"/>
    <property type="match status" value="1"/>
</dbReference>
<comment type="catalytic activity">
    <reaction evidence="9 10">
        <text>IMP + H2O = 5-formamido-1-(5-phospho-D-ribosyl)imidazole-4-carboxamide</text>
        <dbReference type="Rhea" id="RHEA:18445"/>
        <dbReference type="ChEBI" id="CHEBI:15377"/>
        <dbReference type="ChEBI" id="CHEBI:58053"/>
        <dbReference type="ChEBI" id="CHEBI:58467"/>
        <dbReference type="EC" id="3.5.4.10"/>
    </reaction>
</comment>
<proteinExistence type="inferred from homology"/>
<dbReference type="UniPathway" id="UPA00074">
    <property type="reaction ID" value="UER00133"/>
</dbReference>
<comment type="catalytic activity">
    <reaction evidence="8 10">
        <text>(6R)-10-formyltetrahydrofolate + 5-amino-1-(5-phospho-beta-D-ribosyl)imidazole-4-carboxamide = 5-formamido-1-(5-phospho-D-ribosyl)imidazole-4-carboxamide + (6S)-5,6,7,8-tetrahydrofolate</text>
        <dbReference type="Rhea" id="RHEA:22192"/>
        <dbReference type="ChEBI" id="CHEBI:57453"/>
        <dbReference type="ChEBI" id="CHEBI:58467"/>
        <dbReference type="ChEBI" id="CHEBI:58475"/>
        <dbReference type="ChEBI" id="CHEBI:195366"/>
        <dbReference type="EC" id="2.1.2.3"/>
    </reaction>
</comment>
<dbReference type="PIRSF" id="PIRSF000414">
    <property type="entry name" value="AICARFT_IMPCHas"/>
    <property type="match status" value="1"/>
</dbReference>
<dbReference type="InterPro" id="IPR002695">
    <property type="entry name" value="PurH-like"/>
</dbReference>
<evidence type="ECO:0000256" key="8">
    <source>
        <dbReference type="ARBA" id="ARBA00050488"/>
    </source>
</evidence>
<keyword evidence="5 10" id="KW-0658">Purine biosynthesis</keyword>
<dbReference type="PANTHER" id="PTHR11692">
    <property type="entry name" value="BIFUNCTIONAL PURINE BIOSYNTHESIS PROTEIN PURH"/>
    <property type="match status" value="1"/>
</dbReference>
<dbReference type="GO" id="GO:0004643">
    <property type="term" value="F:phosphoribosylaminoimidazolecarboxamide formyltransferase activity"/>
    <property type="evidence" value="ECO:0007669"/>
    <property type="project" value="UniProtKB-UniRule"/>
</dbReference>
<dbReference type="GO" id="GO:0006189">
    <property type="term" value="P:'de novo' IMP biosynthetic process"/>
    <property type="evidence" value="ECO:0007669"/>
    <property type="project" value="UniProtKB-UniRule"/>
</dbReference>
<feature type="domain" description="MGS-like" evidence="11">
    <location>
        <begin position="1"/>
        <end position="144"/>
    </location>
</feature>
<evidence type="ECO:0000259" key="11">
    <source>
        <dbReference type="PROSITE" id="PS51855"/>
    </source>
</evidence>
<dbReference type="Pfam" id="PF02142">
    <property type="entry name" value="MGS"/>
    <property type="match status" value="1"/>
</dbReference>
<evidence type="ECO:0000256" key="9">
    <source>
        <dbReference type="ARBA" id="ARBA00050687"/>
    </source>
</evidence>